<organism evidence="1 2">
    <name type="scientific">Reticulomyxa filosa</name>
    <dbReference type="NCBI Taxonomy" id="46433"/>
    <lineage>
        <taxon>Eukaryota</taxon>
        <taxon>Sar</taxon>
        <taxon>Rhizaria</taxon>
        <taxon>Retaria</taxon>
        <taxon>Foraminifera</taxon>
        <taxon>Monothalamids</taxon>
        <taxon>Reticulomyxidae</taxon>
        <taxon>Reticulomyxa</taxon>
    </lineage>
</organism>
<comment type="caution">
    <text evidence="1">The sequence shown here is derived from an EMBL/GenBank/DDBJ whole genome shotgun (WGS) entry which is preliminary data.</text>
</comment>
<protein>
    <recommendedName>
        <fullName evidence="3">F-box domain-containing protein</fullName>
    </recommendedName>
</protein>
<proteinExistence type="predicted"/>
<gene>
    <name evidence="1" type="ORF">RFI_31265</name>
</gene>
<evidence type="ECO:0008006" key="3">
    <source>
        <dbReference type="Google" id="ProtNLM"/>
    </source>
</evidence>
<feature type="non-terminal residue" evidence="1">
    <location>
        <position position="466"/>
    </location>
</feature>
<reference evidence="1 2" key="1">
    <citation type="journal article" date="2013" name="Curr. Biol.">
        <title>The Genome of the Foraminiferan Reticulomyxa filosa.</title>
        <authorList>
            <person name="Glockner G."/>
            <person name="Hulsmann N."/>
            <person name="Schleicher M."/>
            <person name="Noegel A.A."/>
            <person name="Eichinger L."/>
            <person name="Gallinger C."/>
            <person name="Pawlowski J."/>
            <person name="Sierra R."/>
            <person name="Euteneuer U."/>
            <person name="Pillet L."/>
            <person name="Moustafa A."/>
            <person name="Platzer M."/>
            <person name="Groth M."/>
            <person name="Szafranski K."/>
            <person name="Schliwa M."/>
        </authorList>
    </citation>
    <scope>NUCLEOTIDE SEQUENCE [LARGE SCALE GENOMIC DNA]</scope>
</reference>
<name>X6LY92_RETFI</name>
<dbReference type="SUPFAM" id="SSF81383">
    <property type="entry name" value="F-box domain"/>
    <property type="match status" value="1"/>
</dbReference>
<accession>X6LY92</accession>
<dbReference type="AlphaFoldDB" id="X6LY92"/>
<sequence length="466" mass="55523">MNSFTQLCQMYKQILHRLNKAESIQELTRFFVLFGLEELKEIIRNKLNIEIEKGQKSESNIDFFSVQNKIRDTYLCTASFDEILPTTVLSHILSFLNHNSFADLSILSRSFWRTFSLNPILFKKYTLEFSDSEERKLNIFKLEKRRRKNFDYQVKPKKLQVIHISQQVMIGIRSPRTLIYDKSDENMNTMDRLGKFPWNGIRKWYVNGILFETLYSCFAQRPVSLYRSVFDTSSDSDWRRRVLGWKKFIDNEIDLFDLLHYNDMMGANHGCIYYSLSLSAKDLQFKETSYSTQRCQMKQIDDQPYFLKRFTWINAKRICKYTADRSIFCIKDEYLDRQNVLSSRCLNECSPFQNNDWKGSEKDLRKYILALGKVDDKTTKNLIEQVQYFYDHILCLREWLESLYCTSDKFRFGQCSFTEFEIEINGEQIELVIHKNEEKKTKEVNIYDWSDCNDDNNSSADNNASI</sequence>
<dbReference type="InterPro" id="IPR036047">
    <property type="entry name" value="F-box-like_dom_sf"/>
</dbReference>
<keyword evidence="2" id="KW-1185">Reference proteome</keyword>
<evidence type="ECO:0000313" key="1">
    <source>
        <dbReference type="EMBL" id="ETO06132.1"/>
    </source>
</evidence>
<dbReference type="EMBL" id="ASPP01027462">
    <property type="protein sequence ID" value="ETO06132.1"/>
    <property type="molecule type" value="Genomic_DNA"/>
</dbReference>
<evidence type="ECO:0000313" key="2">
    <source>
        <dbReference type="Proteomes" id="UP000023152"/>
    </source>
</evidence>
<dbReference type="Proteomes" id="UP000023152">
    <property type="component" value="Unassembled WGS sequence"/>
</dbReference>